<gene>
    <name evidence="1" type="ORF">RT723_08310</name>
</gene>
<proteinExistence type="predicted"/>
<keyword evidence="2" id="KW-1185">Reference proteome</keyword>
<evidence type="ECO:0000313" key="2">
    <source>
        <dbReference type="Proteomes" id="UP001257914"/>
    </source>
</evidence>
<sequence length="124" mass="14325">MRKSDKKIDNQIRAILTELCEVYFEDVPGFKWLTHVVNYASFPNSLRVICVFESKQQVAHFLSLDNQVKVNPLSALSVLNKQLNAIGINTKKLDNLIQYDSEDCCLHDNHGHWAERIKARYSFS</sequence>
<accession>A0ABU3R005</accession>
<dbReference type="RefSeq" id="WP_315946631.1">
    <property type="nucleotide sequence ID" value="NZ_JAWCUA010000007.1"/>
</dbReference>
<name>A0ABU3R005_9GAMM</name>
<dbReference type="EMBL" id="JAWCUA010000007">
    <property type="protein sequence ID" value="MDU0112998.1"/>
    <property type="molecule type" value="Genomic_DNA"/>
</dbReference>
<protein>
    <submittedName>
        <fullName evidence="1">Fis family transcriptional regulator</fullName>
    </submittedName>
</protein>
<comment type="caution">
    <text evidence="1">The sequence shown here is derived from an EMBL/GenBank/DDBJ whole genome shotgun (WGS) entry which is preliminary data.</text>
</comment>
<organism evidence="1 2">
    <name type="scientific">Psychrosphaera aquimarina</name>
    <dbReference type="NCBI Taxonomy" id="2044854"/>
    <lineage>
        <taxon>Bacteria</taxon>
        <taxon>Pseudomonadati</taxon>
        <taxon>Pseudomonadota</taxon>
        <taxon>Gammaproteobacteria</taxon>
        <taxon>Alteromonadales</taxon>
        <taxon>Pseudoalteromonadaceae</taxon>
        <taxon>Psychrosphaera</taxon>
    </lineage>
</organism>
<evidence type="ECO:0000313" key="1">
    <source>
        <dbReference type="EMBL" id="MDU0112998.1"/>
    </source>
</evidence>
<dbReference type="Proteomes" id="UP001257914">
    <property type="component" value="Unassembled WGS sequence"/>
</dbReference>
<reference evidence="1 2" key="1">
    <citation type="submission" date="2023-10" db="EMBL/GenBank/DDBJ databases">
        <title>Psychrosphaera aquimaarina strain SW33 isolated from seawater.</title>
        <authorList>
            <person name="Bayburt H."/>
            <person name="Kim J.M."/>
            <person name="Choi B.J."/>
            <person name="Jeon C.O."/>
        </authorList>
    </citation>
    <scope>NUCLEOTIDE SEQUENCE [LARGE SCALE GENOMIC DNA]</scope>
    <source>
        <strain evidence="1 2">KCTC 52743</strain>
    </source>
</reference>